<feature type="compositionally biased region" description="Low complexity" evidence="1">
    <location>
        <begin position="76"/>
        <end position="94"/>
    </location>
</feature>
<dbReference type="RefSeq" id="WP_158929403.1">
    <property type="nucleotide sequence ID" value="NZ_CP047020.1"/>
</dbReference>
<feature type="region of interest" description="Disordered" evidence="1">
    <location>
        <begin position="59"/>
        <end position="94"/>
    </location>
</feature>
<dbReference type="Proteomes" id="UP000436138">
    <property type="component" value="Chromosome"/>
</dbReference>
<dbReference type="AlphaFoldDB" id="A0A6I6N8J5"/>
<evidence type="ECO:0000313" key="3">
    <source>
        <dbReference type="Proteomes" id="UP000436138"/>
    </source>
</evidence>
<reference evidence="2 3" key="1">
    <citation type="submission" date="2019-12" db="EMBL/GenBank/DDBJ databases">
        <title>Streptomyces sp. strain T44 isolated from rhizosphere soil of Broussonetia papyrifera.</title>
        <authorList>
            <person name="Mo P."/>
        </authorList>
    </citation>
    <scope>NUCLEOTIDE SEQUENCE [LARGE SCALE GENOMIC DNA]</scope>
    <source>
        <strain evidence="2 3">T44</strain>
    </source>
</reference>
<evidence type="ECO:0000256" key="1">
    <source>
        <dbReference type="SAM" id="MobiDB-lite"/>
    </source>
</evidence>
<evidence type="ECO:0000313" key="2">
    <source>
        <dbReference type="EMBL" id="QHA09223.1"/>
    </source>
</evidence>
<accession>A0A6I6N8J5</accession>
<sequence>MPSLESLEKLLRAIGEQAVRGLRALDPPGGADRALRNAAQAAAAASVERREHDAVSAWLAQRNGNPAHPAPLHNPVTAGHSVAGAGAGAVQEGR</sequence>
<proteinExistence type="predicted"/>
<keyword evidence="3" id="KW-1185">Reference proteome</keyword>
<protein>
    <submittedName>
        <fullName evidence="2">Uncharacterized protein</fullName>
    </submittedName>
</protein>
<organism evidence="2 3">
    <name type="scientific">Streptomyces broussonetiae</name>
    <dbReference type="NCBI Taxonomy" id="2686304"/>
    <lineage>
        <taxon>Bacteria</taxon>
        <taxon>Bacillati</taxon>
        <taxon>Actinomycetota</taxon>
        <taxon>Actinomycetes</taxon>
        <taxon>Kitasatosporales</taxon>
        <taxon>Streptomycetaceae</taxon>
        <taxon>Streptomyces</taxon>
    </lineage>
</organism>
<name>A0A6I6N8J5_9ACTN</name>
<gene>
    <name evidence="2" type="ORF">GQF42_43955</name>
</gene>
<dbReference type="KEGG" id="sbro:GQF42_43955"/>
<dbReference type="EMBL" id="CP047020">
    <property type="protein sequence ID" value="QHA09223.1"/>
    <property type="molecule type" value="Genomic_DNA"/>
</dbReference>